<dbReference type="GO" id="GO:0004090">
    <property type="term" value="F:carbonyl reductase (NADPH) activity"/>
    <property type="evidence" value="ECO:0007669"/>
    <property type="project" value="TreeGrafter"/>
</dbReference>
<dbReference type="OrthoDB" id="1393670at2759"/>
<comment type="similarity">
    <text evidence="1">Belongs to the short-chain dehydrogenases/reductases (SDR) family.</text>
</comment>
<keyword evidence="4" id="KW-0560">Oxidoreductase</keyword>
<dbReference type="InterPro" id="IPR036291">
    <property type="entry name" value="NAD(P)-bd_dom_sf"/>
</dbReference>
<dbReference type="Proteomes" id="UP000325440">
    <property type="component" value="Unassembled WGS sequence"/>
</dbReference>
<dbReference type="SUPFAM" id="SSF51735">
    <property type="entry name" value="NAD(P)-binding Rossmann-fold domains"/>
    <property type="match status" value="1"/>
</dbReference>
<dbReference type="InterPro" id="IPR020904">
    <property type="entry name" value="Sc_DH/Rdtase_CS"/>
</dbReference>
<dbReference type="EMBL" id="CABPRJ010002369">
    <property type="protein sequence ID" value="VVC43458.1"/>
    <property type="molecule type" value="Genomic_DNA"/>
</dbReference>
<evidence type="ECO:0000256" key="3">
    <source>
        <dbReference type="ARBA" id="ARBA00022857"/>
    </source>
</evidence>
<dbReference type="PANTHER" id="PTHR44252">
    <property type="entry name" value="D-ERYTHRULOSE REDUCTASE"/>
    <property type="match status" value="1"/>
</dbReference>
<dbReference type="InterPro" id="IPR051737">
    <property type="entry name" value="L-xylulose/Carbonyl_redctase"/>
</dbReference>
<sequence length="274" mass="29856">MMIRSLRKIPHKIASQMAVDVLSRNMSTPPLQRMEDYFQGKKFIVTGSCAGMGEKITSRLLDLGAFVYAVVEKEDNAAKALPNTKQIFCDISDWEDTYKKMIDIGPVHGLVNNAGVAVIEPFFDVTEFGWDKTLNVNARAIVRISQAVAKNMIDAGIKGSIVNISSTISTRAIPDHTTYCASKGAVNQITRTMAIELGKHGIRTNNVNPTVVLTRMGKIAWSDPEKSGPILRRIPLGRFAVTDDIANAVIFMLSDYSTMVNGTALVVDGGFMAG</sequence>
<organism evidence="5 6">
    <name type="scientific">Cinara cedri</name>
    <dbReference type="NCBI Taxonomy" id="506608"/>
    <lineage>
        <taxon>Eukaryota</taxon>
        <taxon>Metazoa</taxon>
        <taxon>Ecdysozoa</taxon>
        <taxon>Arthropoda</taxon>
        <taxon>Hexapoda</taxon>
        <taxon>Insecta</taxon>
        <taxon>Pterygota</taxon>
        <taxon>Neoptera</taxon>
        <taxon>Paraneoptera</taxon>
        <taxon>Hemiptera</taxon>
        <taxon>Sternorrhyncha</taxon>
        <taxon>Aphidomorpha</taxon>
        <taxon>Aphidoidea</taxon>
        <taxon>Aphididae</taxon>
        <taxon>Lachninae</taxon>
        <taxon>Cinara</taxon>
    </lineage>
</organism>
<dbReference type="FunFam" id="3.40.50.720:FF:000084">
    <property type="entry name" value="Short-chain dehydrogenase reductase"/>
    <property type="match status" value="1"/>
</dbReference>
<dbReference type="InterPro" id="IPR002347">
    <property type="entry name" value="SDR_fam"/>
</dbReference>
<protein>
    <submittedName>
        <fullName evidence="5">NAD(P)-binding domain,Short-chain dehydrogenase/reductase, conserved site,Short-chain</fullName>
    </submittedName>
</protein>
<dbReference type="PRINTS" id="PR00080">
    <property type="entry name" value="SDRFAMILY"/>
</dbReference>
<gene>
    <name evidence="5" type="ORF">CINCED_3A007095</name>
</gene>
<dbReference type="GO" id="GO:0006006">
    <property type="term" value="P:glucose metabolic process"/>
    <property type="evidence" value="ECO:0007669"/>
    <property type="project" value="TreeGrafter"/>
</dbReference>
<keyword evidence="6" id="KW-1185">Reference proteome</keyword>
<evidence type="ECO:0000256" key="2">
    <source>
        <dbReference type="ARBA" id="ARBA00011881"/>
    </source>
</evidence>
<evidence type="ECO:0000313" key="5">
    <source>
        <dbReference type="EMBL" id="VVC43458.1"/>
    </source>
</evidence>
<dbReference type="PANTHER" id="PTHR44252:SF3">
    <property type="entry name" value="D-ERYTHRULOSE REDUCTASE-RELATED"/>
    <property type="match status" value="1"/>
</dbReference>
<dbReference type="PRINTS" id="PR00081">
    <property type="entry name" value="GDHRDH"/>
</dbReference>
<comment type="subunit">
    <text evidence="2">Homotetramer.</text>
</comment>
<dbReference type="AlphaFoldDB" id="A0A5E4NJS8"/>
<evidence type="ECO:0000256" key="1">
    <source>
        <dbReference type="ARBA" id="ARBA00006484"/>
    </source>
</evidence>
<proteinExistence type="inferred from homology"/>
<dbReference type="PROSITE" id="PS00061">
    <property type="entry name" value="ADH_SHORT"/>
    <property type="match status" value="1"/>
</dbReference>
<name>A0A5E4NJS8_9HEMI</name>
<dbReference type="Gene3D" id="3.40.50.720">
    <property type="entry name" value="NAD(P)-binding Rossmann-like Domain"/>
    <property type="match status" value="1"/>
</dbReference>
<dbReference type="GO" id="GO:0050038">
    <property type="term" value="F:L-xylulose reductase (NADPH) activity"/>
    <property type="evidence" value="ECO:0007669"/>
    <property type="project" value="TreeGrafter"/>
</dbReference>
<evidence type="ECO:0000256" key="4">
    <source>
        <dbReference type="ARBA" id="ARBA00023002"/>
    </source>
</evidence>
<accession>A0A5E4NJS8</accession>
<reference evidence="5 6" key="1">
    <citation type="submission" date="2019-08" db="EMBL/GenBank/DDBJ databases">
        <authorList>
            <person name="Alioto T."/>
            <person name="Alioto T."/>
            <person name="Gomez Garrido J."/>
        </authorList>
    </citation>
    <scope>NUCLEOTIDE SEQUENCE [LARGE SCALE GENOMIC DNA]</scope>
</reference>
<dbReference type="GO" id="GO:0005997">
    <property type="term" value="P:xylulose metabolic process"/>
    <property type="evidence" value="ECO:0007669"/>
    <property type="project" value="TreeGrafter"/>
</dbReference>
<keyword evidence="3" id="KW-0521">NADP</keyword>
<evidence type="ECO:0000313" key="6">
    <source>
        <dbReference type="Proteomes" id="UP000325440"/>
    </source>
</evidence>
<dbReference type="Pfam" id="PF13561">
    <property type="entry name" value="adh_short_C2"/>
    <property type="match status" value="1"/>
</dbReference>